<protein>
    <recommendedName>
        <fullName evidence="1">MAE-28990/MAE-18760-like HEPN domain-containing protein</fullName>
    </recommendedName>
</protein>
<dbReference type="RefSeq" id="WP_190252539.1">
    <property type="nucleotide sequence ID" value="NZ_BMPI01000026.1"/>
</dbReference>
<accession>A0A917TZ12</accession>
<dbReference type="Pfam" id="PF18737">
    <property type="entry name" value="HEPN_MAE_28990"/>
    <property type="match status" value="1"/>
</dbReference>
<dbReference type="Proteomes" id="UP000642070">
    <property type="component" value="Unassembled WGS sequence"/>
</dbReference>
<proteinExistence type="predicted"/>
<dbReference type="AlphaFoldDB" id="A0A917TZ12"/>
<organism evidence="2 3">
    <name type="scientific">Dactylosporangium sucinum</name>
    <dbReference type="NCBI Taxonomy" id="1424081"/>
    <lineage>
        <taxon>Bacteria</taxon>
        <taxon>Bacillati</taxon>
        <taxon>Actinomycetota</taxon>
        <taxon>Actinomycetes</taxon>
        <taxon>Micromonosporales</taxon>
        <taxon>Micromonosporaceae</taxon>
        <taxon>Dactylosporangium</taxon>
    </lineage>
</organism>
<reference evidence="2" key="1">
    <citation type="journal article" date="2014" name="Int. J. Syst. Evol. Microbiol.">
        <title>Complete genome sequence of Corynebacterium casei LMG S-19264T (=DSM 44701T), isolated from a smear-ripened cheese.</title>
        <authorList>
            <consortium name="US DOE Joint Genome Institute (JGI-PGF)"/>
            <person name="Walter F."/>
            <person name="Albersmeier A."/>
            <person name="Kalinowski J."/>
            <person name="Ruckert C."/>
        </authorList>
    </citation>
    <scope>NUCLEOTIDE SEQUENCE</scope>
    <source>
        <strain evidence="2">JCM 19831</strain>
    </source>
</reference>
<name>A0A917TZ12_9ACTN</name>
<evidence type="ECO:0000313" key="2">
    <source>
        <dbReference type="EMBL" id="GGM43991.1"/>
    </source>
</evidence>
<comment type="caution">
    <text evidence="2">The sequence shown here is derived from an EMBL/GenBank/DDBJ whole genome shotgun (WGS) entry which is preliminary data.</text>
</comment>
<reference evidence="2" key="2">
    <citation type="submission" date="2020-09" db="EMBL/GenBank/DDBJ databases">
        <authorList>
            <person name="Sun Q."/>
            <person name="Ohkuma M."/>
        </authorList>
    </citation>
    <scope>NUCLEOTIDE SEQUENCE</scope>
    <source>
        <strain evidence="2">JCM 19831</strain>
    </source>
</reference>
<gene>
    <name evidence="2" type="ORF">GCM10007977_051970</name>
</gene>
<feature type="domain" description="MAE-28990/MAE-18760-like HEPN" evidence="1">
    <location>
        <begin position="11"/>
        <end position="212"/>
    </location>
</feature>
<keyword evidence="3" id="KW-1185">Reference proteome</keyword>
<dbReference type="InterPro" id="IPR040788">
    <property type="entry name" value="HEPN_MAE_28990"/>
</dbReference>
<sequence length="218" mass="24817">MANVRTVEQLEAALTEELKWRTHEVVQWESVAAGVRDYQLPAVVRGGIALLYGHWEGYVKAAGCLYLEHVSRKGLKIDELRAELAAVSMRTLLGKGESSKSSTQHTEIILAIREGGGELARIPFDRSTIRTRSNLSFEVFEDIMHSIGCDASRHEIHRSLINNRLLKNRNDIAHGRELYVLLDDWRDIRHRVFEMLVDVRTQLANSAATESYRRVVRA</sequence>
<evidence type="ECO:0000259" key="1">
    <source>
        <dbReference type="Pfam" id="PF18737"/>
    </source>
</evidence>
<evidence type="ECO:0000313" key="3">
    <source>
        <dbReference type="Proteomes" id="UP000642070"/>
    </source>
</evidence>
<dbReference type="EMBL" id="BMPI01000026">
    <property type="protein sequence ID" value="GGM43991.1"/>
    <property type="molecule type" value="Genomic_DNA"/>
</dbReference>